<proteinExistence type="predicted"/>
<keyword evidence="1" id="KW-0472">Membrane</keyword>
<dbReference type="Proteomes" id="UP000774283">
    <property type="component" value="Unassembled WGS sequence"/>
</dbReference>
<feature type="transmembrane region" description="Helical" evidence="1">
    <location>
        <begin position="93"/>
        <end position="113"/>
    </location>
</feature>
<dbReference type="EMBL" id="JAAXOW010000004">
    <property type="protein sequence ID" value="NKX94061.1"/>
    <property type="molecule type" value="Genomic_DNA"/>
</dbReference>
<evidence type="ECO:0000313" key="2">
    <source>
        <dbReference type="EMBL" id="NKX94061.1"/>
    </source>
</evidence>
<protein>
    <submittedName>
        <fullName evidence="2">Uncharacterized protein</fullName>
    </submittedName>
</protein>
<evidence type="ECO:0000256" key="1">
    <source>
        <dbReference type="SAM" id="Phobius"/>
    </source>
</evidence>
<keyword evidence="1" id="KW-1133">Transmembrane helix</keyword>
<dbReference type="RefSeq" id="WP_168448112.1">
    <property type="nucleotide sequence ID" value="NZ_JAAXOW010000004.1"/>
</dbReference>
<sequence>MTGRENQGHLVGDDARDVAFEALVLSDPAGASVPDPERLWPLVMARTQEDGAGEYGTSSSGGSSTLLVDVPGAASDESAGVVVNLAARGRRRFVRVAAAAAVVAVAAGGGYAIGTQRAPGAADVVASAPPVLGAESVEDPAEEADEPQRLAFVAGDLPEGPGTASVWVLDPSVDPSAPSGDLPTEGVLADDLFEDNGTLVRGELVGELPLVTVEEAAERLGDPVYAVSRERGAPLVATASDPADVPDGQVPWGVIEVSITGADVSSEIVRGGDGRDWVVPVYAFTDGRDNVWRVLALQDDAMDLVG</sequence>
<accession>A0A9X5FCN4</accession>
<keyword evidence="3" id="KW-1185">Reference proteome</keyword>
<name>A0A9X5FCN4_9MICO</name>
<organism evidence="2 3">
    <name type="scientific">Sanguibacter hominis ATCC BAA-789</name>
    <dbReference type="NCBI Taxonomy" id="1312740"/>
    <lineage>
        <taxon>Bacteria</taxon>
        <taxon>Bacillati</taxon>
        <taxon>Actinomycetota</taxon>
        <taxon>Actinomycetes</taxon>
        <taxon>Micrococcales</taxon>
        <taxon>Sanguibacteraceae</taxon>
        <taxon>Sanguibacter</taxon>
    </lineage>
</organism>
<comment type="caution">
    <text evidence="2">The sequence shown here is derived from an EMBL/GenBank/DDBJ whole genome shotgun (WGS) entry which is preliminary data.</text>
</comment>
<evidence type="ECO:0000313" key="3">
    <source>
        <dbReference type="Proteomes" id="UP000774283"/>
    </source>
</evidence>
<dbReference type="AlphaFoldDB" id="A0A9X5FCN4"/>
<reference evidence="2 3" key="1">
    <citation type="submission" date="2020-04" db="EMBL/GenBank/DDBJ databases">
        <title>MicrobeNet Type strains.</title>
        <authorList>
            <person name="Nicholson A.C."/>
        </authorList>
    </citation>
    <scope>NUCLEOTIDE SEQUENCE [LARGE SCALE GENOMIC DNA]</scope>
    <source>
        <strain evidence="2 3">ATCC BAA-789</strain>
    </source>
</reference>
<gene>
    <name evidence="2" type="ORF">HF995_12410</name>
</gene>
<keyword evidence="1" id="KW-0812">Transmembrane</keyword>